<sequence>MIDDIVEQVGEDNVLQVVTDNEANYKAAGVCGEDVVYCIRGDFPLIRVLRMVDSDEKPAMGYIYEEME</sequence>
<dbReference type="EMBL" id="ASHM01000565">
    <property type="protein sequence ID" value="PNY04963.1"/>
    <property type="molecule type" value="Genomic_DNA"/>
</dbReference>
<name>A0A2K3NPK8_TRIPR</name>
<protein>
    <recommendedName>
        <fullName evidence="3">DUF659 domain-containing protein</fullName>
    </recommendedName>
</protein>
<evidence type="ECO:0000313" key="2">
    <source>
        <dbReference type="Proteomes" id="UP000236291"/>
    </source>
</evidence>
<dbReference type="Proteomes" id="UP000236291">
    <property type="component" value="Unassembled WGS sequence"/>
</dbReference>
<accession>A0A2K3NPK8</accession>
<gene>
    <name evidence="1" type="ORF">L195_g001396</name>
</gene>
<dbReference type="AlphaFoldDB" id="A0A2K3NPK8"/>
<proteinExistence type="predicted"/>
<evidence type="ECO:0008006" key="3">
    <source>
        <dbReference type="Google" id="ProtNLM"/>
    </source>
</evidence>
<comment type="caution">
    <text evidence="1">The sequence shown here is derived from an EMBL/GenBank/DDBJ whole genome shotgun (WGS) entry which is preliminary data.</text>
</comment>
<reference evidence="1 2" key="2">
    <citation type="journal article" date="2017" name="Front. Plant Sci.">
        <title>Gene Classification and Mining of Molecular Markers Useful in Red Clover (Trifolium pratense) Breeding.</title>
        <authorList>
            <person name="Istvanek J."/>
            <person name="Dluhosova J."/>
            <person name="Dluhos P."/>
            <person name="Patkova L."/>
            <person name="Nedelnik J."/>
            <person name="Repkova J."/>
        </authorList>
    </citation>
    <scope>NUCLEOTIDE SEQUENCE [LARGE SCALE GENOMIC DNA]</scope>
    <source>
        <strain evidence="2">cv. Tatra</strain>
        <tissue evidence="1">Young leaves</tissue>
    </source>
</reference>
<evidence type="ECO:0000313" key="1">
    <source>
        <dbReference type="EMBL" id="PNY04963.1"/>
    </source>
</evidence>
<organism evidence="1 2">
    <name type="scientific">Trifolium pratense</name>
    <name type="common">Red clover</name>
    <dbReference type="NCBI Taxonomy" id="57577"/>
    <lineage>
        <taxon>Eukaryota</taxon>
        <taxon>Viridiplantae</taxon>
        <taxon>Streptophyta</taxon>
        <taxon>Embryophyta</taxon>
        <taxon>Tracheophyta</taxon>
        <taxon>Spermatophyta</taxon>
        <taxon>Magnoliopsida</taxon>
        <taxon>eudicotyledons</taxon>
        <taxon>Gunneridae</taxon>
        <taxon>Pentapetalae</taxon>
        <taxon>rosids</taxon>
        <taxon>fabids</taxon>
        <taxon>Fabales</taxon>
        <taxon>Fabaceae</taxon>
        <taxon>Papilionoideae</taxon>
        <taxon>50 kb inversion clade</taxon>
        <taxon>NPAAA clade</taxon>
        <taxon>Hologalegina</taxon>
        <taxon>IRL clade</taxon>
        <taxon>Trifolieae</taxon>
        <taxon>Trifolium</taxon>
    </lineage>
</organism>
<reference evidence="1 2" key="1">
    <citation type="journal article" date="2014" name="Am. J. Bot.">
        <title>Genome assembly and annotation for red clover (Trifolium pratense; Fabaceae).</title>
        <authorList>
            <person name="Istvanek J."/>
            <person name="Jaros M."/>
            <person name="Krenek A."/>
            <person name="Repkova J."/>
        </authorList>
    </citation>
    <scope>NUCLEOTIDE SEQUENCE [LARGE SCALE GENOMIC DNA]</scope>
    <source>
        <strain evidence="2">cv. Tatra</strain>
        <tissue evidence="1">Young leaves</tissue>
    </source>
</reference>